<dbReference type="GO" id="GO:0003676">
    <property type="term" value="F:nucleic acid binding"/>
    <property type="evidence" value="ECO:0007669"/>
    <property type="project" value="InterPro"/>
</dbReference>
<feature type="region of interest" description="Disordered" evidence="4">
    <location>
        <begin position="13"/>
        <end position="167"/>
    </location>
</feature>
<dbReference type="Gene3D" id="1.25.70.10">
    <property type="entry name" value="Transcription termination factor 3, mitochondrial"/>
    <property type="match status" value="1"/>
</dbReference>
<keyword evidence="2" id="KW-0804">Transcription</keyword>
<accession>A0AAP0B607</accession>
<feature type="compositionally biased region" description="Basic and acidic residues" evidence="4">
    <location>
        <begin position="106"/>
        <end position="146"/>
    </location>
</feature>
<dbReference type="InterPro" id="IPR003690">
    <property type="entry name" value="MTERF"/>
</dbReference>
<keyword evidence="2" id="KW-0806">Transcription termination</keyword>
<dbReference type="AlphaFoldDB" id="A0AAP0B607"/>
<dbReference type="GO" id="GO:0006353">
    <property type="term" value="P:DNA-templated transcription termination"/>
    <property type="evidence" value="ECO:0007669"/>
    <property type="project" value="UniProtKB-KW"/>
</dbReference>
<feature type="compositionally biased region" description="Basic and acidic residues" evidence="4">
    <location>
        <begin position="39"/>
        <end position="49"/>
    </location>
</feature>
<evidence type="ECO:0000256" key="2">
    <source>
        <dbReference type="ARBA" id="ARBA00022472"/>
    </source>
</evidence>
<keyword evidence="2" id="KW-0805">Transcription regulation</keyword>
<gene>
    <name evidence="5" type="ORF">KSP39_PZI017428</name>
</gene>
<keyword evidence="3" id="KW-0809">Transit peptide</keyword>
<evidence type="ECO:0000256" key="4">
    <source>
        <dbReference type="SAM" id="MobiDB-lite"/>
    </source>
</evidence>
<sequence>MRLRIERRALATWQAAGEQETQLRVGEVAASRRGRSRRAREAGRDEQERQVAASRRGRSRRAGEAGRGEQERQVAASKRGRSHRAGKAGRDEQERQVAASRRGRLRRGEEEKQVAASRRDKSQRAGEAGRSEQERQVAASSDHRLTSEQGEGAASSLARQSRTVTHKLPETNRTQTAVQEDAHISLWEDSKTSLTVFNFTIEEADLILKKAFGWIHSPYWGEERRKEVPQLDSIEEMLDYLKSLSLSDADLHKILKKFPEVLGCSLSEELKVNVETLEREWGINGKTLRNLLLRNPKVLGYNVDCKGDCMAKCTRCWVRF</sequence>
<feature type="compositionally biased region" description="Basic and acidic residues" evidence="4">
    <location>
        <begin position="61"/>
        <end position="72"/>
    </location>
</feature>
<dbReference type="SMART" id="SM00733">
    <property type="entry name" value="Mterf"/>
    <property type="match status" value="1"/>
</dbReference>
<evidence type="ECO:0000313" key="5">
    <source>
        <dbReference type="EMBL" id="KAK8928740.1"/>
    </source>
</evidence>
<reference evidence="5 6" key="1">
    <citation type="journal article" date="2022" name="Nat. Plants">
        <title>Genomes of leafy and leafless Platanthera orchids illuminate the evolution of mycoheterotrophy.</title>
        <authorList>
            <person name="Li M.H."/>
            <person name="Liu K.W."/>
            <person name="Li Z."/>
            <person name="Lu H.C."/>
            <person name="Ye Q.L."/>
            <person name="Zhang D."/>
            <person name="Wang J.Y."/>
            <person name="Li Y.F."/>
            <person name="Zhong Z.M."/>
            <person name="Liu X."/>
            <person name="Yu X."/>
            <person name="Liu D.K."/>
            <person name="Tu X.D."/>
            <person name="Liu B."/>
            <person name="Hao Y."/>
            <person name="Liao X.Y."/>
            <person name="Jiang Y.T."/>
            <person name="Sun W.H."/>
            <person name="Chen J."/>
            <person name="Chen Y.Q."/>
            <person name="Ai Y."/>
            <person name="Zhai J.W."/>
            <person name="Wu S.S."/>
            <person name="Zhou Z."/>
            <person name="Hsiao Y.Y."/>
            <person name="Wu W.L."/>
            <person name="Chen Y.Y."/>
            <person name="Lin Y.F."/>
            <person name="Hsu J.L."/>
            <person name="Li C.Y."/>
            <person name="Wang Z.W."/>
            <person name="Zhao X."/>
            <person name="Zhong W.Y."/>
            <person name="Ma X.K."/>
            <person name="Ma L."/>
            <person name="Huang J."/>
            <person name="Chen G.Z."/>
            <person name="Huang M.Z."/>
            <person name="Huang L."/>
            <person name="Peng D.H."/>
            <person name="Luo Y.B."/>
            <person name="Zou S.Q."/>
            <person name="Chen S.P."/>
            <person name="Lan S."/>
            <person name="Tsai W.C."/>
            <person name="Van de Peer Y."/>
            <person name="Liu Z.J."/>
        </authorList>
    </citation>
    <scope>NUCLEOTIDE SEQUENCE [LARGE SCALE GENOMIC DNA]</scope>
    <source>
        <strain evidence="5">Lor287</strain>
    </source>
</reference>
<dbReference type="Pfam" id="PF02536">
    <property type="entry name" value="mTERF"/>
    <property type="match status" value="1"/>
</dbReference>
<dbReference type="Proteomes" id="UP001418222">
    <property type="component" value="Unassembled WGS sequence"/>
</dbReference>
<proteinExistence type="inferred from homology"/>
<evidence type="ECO:0000256" key="1">
    <source>
        <dbReference type="ARBA" id="ARBA00007692"/>
    </source>
</evidence>
<comment type="similarity">
    <text evidence="1">Belongs to the mTERF family.</text>
</comment>
<name>A0AAP0B607_9ASPA</name>
<organism evidence="5 6">
    <name type="scientific">Platanthera zijinensis</name>
    <dbReference type="NCBI Taxonomy" id="2320716"/>
    <lineage>
        <taxon>Eukaryota</taxon>
        <taxon>Viridiplantae</taxon>
        <taxon>Streptophyta</taxon>
        <taxon>Embryophyta</taxon>
        <taxon>Tracheophyta</taxon>
        <taxon>Spermatophyta</taxon>
        <taxon>Magnoliopsida</taxon>
        <taxon>Liliopsida</taxon>
        <taxon>Asparagales</taxon>
        <taxon>Orchidaceae</taxon>
        <taxon>Orchidoideae</taxon>
        <taxon>Orchideae</taxon>
        <taxon>Orchidinae</taxon>
        <taxon>Platanthera</taxon>
    </lineage>
</organism>
<feature type="compositionally biased region" description="Basic residues" evidence="4">
    <location>
        <begin position="78"/>
        <end position="87"/>
    </location>
</feature>
<protein>
    <submittedName>
        <fullName evidence="5">Uncharacterized protein</fullName>
    </submittedName>
</protein>
<keyword evidence="6" id="KW-1185">Reference proteome</keyword>
<evidence type="ECO:0000256" key="3">
    <source>
        <dbReference type="ARBA" id="ARBA00022946"/>
    </source>
</evidence>
<dbReference type="EMBL" id="JBBWWQ010000015">
    <property type="protein sequence ID" value="KAK8928740.1"/>
    <property type="molecule type" value="Genomic_DNA"/>
</dbReference>
<evidence type="ECO:0000313" key="6">
    <source>
        <dbReference type="Proteomes" id="UP001418222"/>
    </source>
</evidence>
<dbReference type="FunFam" id="1.25.70.10:FF:000013">
    <property type="entry name" value="uncharacterized protein LOC106769908"/>
    <property type="match status" value="1"/>
</dbReference>
<dbReference type="InterPro" id="IPR038538">
    <property type="entry name" value="MTERF_sf"/>
</dbReference>
<comment type="caution">
    <text evidence="5">The sequence shown here is derived from an EMBL/GenBank/DDBJ whole genome shotgun (WGS) entry which is preliminary data.</text>
</comment>